<evidence type="ECO:0000313" key="8">
    <source>
        <dbReference type="Proteomes" id="UP000594638"/>
    </source>
</evidence>
<dbReference type="EMBL" id="CACTIH010001809">
    <property type="protein sequence ID" value="CAA2963316.1"/>
    <property type="molecule type" value="Genomic_DNA"/>
</dbReference>
<dbReference type="PRINTS" id="PR00148">
    <property type="entry name" value="ENOLASE"/>
</dbReference>
<comment type="pathway">
    <text evidence="1">Carbohydrate degradation; glycolysis; pyruvate from D-glyceraldehyde 3-phosphate: step 4/5.</text>
</comment>
<organism evidence="7 8">
    <name type="scientific">Olea europaea subsp. europaea</name>
    <dbReference type="NCBI Taxonomy" id="158383"/>
    <lineage>
        <taxon>Eukaryota</taxon>
        <taxon>Viridiplantae</taxon>
        <taxon>Streptophyta</taxon>
        <taxon>Embryophyta</taxon>
        <taxon>Tracheophyta</taxon>
        <taxon>Spermatophyta</taxon>
        <taxon>Magnoliopsida</taxon>
        <taxon>eudicotyledons</taxon>
        <taxon>Gunneridae</taxon>
        <taxon>Pentapetalae</taxon>
        <taxon>asterids</taxon>
        <taxon>lamiids</taxon>
        <taxon>Lamiales</taxon>
        <taxon>Oleaceae</taxon>
        <taxon>Oleeae</taxon>
        <taxon>Olea</taxon>
    </lineage>
</organism>
<evidence type="ECO:0000256" key="5">
    <source>
        <dbReference type="ARBA" id="ARBA00023239"/>
    </source>
</evidence>
<proteinExistence type="inferred from homology"/>
<dbReference type="Pfam" id="PF00113">
    <property type="entry name" value="Enolase_C"/>
    <property type="match status" value="1"/>
</dbReference>
<dbReference type="PANTHER" id="PTHR11902:SF1">
    <property type="entry name" value="ENOLASE"/>
    <property type="match status" value="1"/>
</dbReference>
<dbReference type="GO" id="GO:0004634">
    <property type="term" value="F:phosphopyruvate hydratase activity"/>
    <property type="evidence" value="ECO:0007669"/>
    <property type="project" value="UniProtKB-EC"/>
</dbReference>
<dbReference type="InterPro" id="IPR036849">
    <property type="entry name" value="Enolase-like_C_sf"/>
</dbReference>
<protein>
    <recommendedName>
        <fullName evidence="3">phosphopyruvate hydratase</fullName>
        <ecNumber evidence="3">4.2.1.11</ecNumber>
    </recommendedName>
</protein>
<evidence type="ECO:0000313" key="7">
    <source>
        <dbReference type="EMBL" id="CAA2963316.1"/>
    </source>
</evidence>
<dbReference type="Proteomes" id="UP000594638">
    <property type="component" value="Unassembled WGS sequence"/>
</dbReference>
<dbReference type="EC" id="4.2.1.11" evidence="3"/>
<dbReference type="GO" id="GO:0006096">
    <property type="term" value="P:glycolytic process"/>
    <property type="evidence" value="ECO:0007669"/>
    <property type="project" value="UniProtKB-KW"/>
</dbReference>
<reference evidence="7 8" key="1">
    <citation type="submission" date="2019-12" db="EMBL/GenBank/DDBJ databases">
        <authorList>
            <person name="Alioto T."/>
            <person name="Alioto T."/>
            <person name="Gomez Garrido J."/>
        </authorList>
    </citation>
    <scope>NUCLEOTIDE SEQUENCE [LARGE SCALE GENOMIC DNA]</scope>
</reference>
<dbReference type="GO" id="GO:0000015">
    <property type="term" value="C:phosphopyruvate hydratase complex"/>
    <property type="evidence" value="ECO:0007669"/>
    <property type="project" value="InterPro"/>
</dbReference>
<dbReference type="InterPro" id="IPR020810">
    <property type="entry name" value="Enolase_C"/>
</dbReference>
<dbReference type="PANTHER" id="PTHR11902">
    <property type="entry name" value="ENOLASE"/>
    <property type="match status" value="1"/>
</dbReference>
<dbReference type="SMART" id="SM01192">
    <property type="entry name" value="Enolase_C"/>
    <property type="match status" value="1"/>
</dbReference>
<evidence type="ECO:0000256" key="2">
    <source>
        <dbReference type="ARBA" id="ARBA00009604"/>
    </source>
</evidence>
<keyword evidence="4" id="KW-0324">Glycolysis</keyword>
<keyword evidence="8" id="KW-1185">Reference proteome</keyword>
<gene>
    <name evidence="7" type="ORF">OLEA9_A092373</name>
</gene>
<comment type="caution">
    <text evidence="7">The sequence shown here is derived from an EMBL/GenBank/DDBJ whole genome shotgun (WGS) entry which is preliminary data.</text>
</comment>
<sequence>MPKSSESVSFCSNYEENKEGLELLKIAIDKAGYTGKNYNGSQKISGDQLKDLYKSFISGYRIIVGDDLLVNNPKRVEKAIKEKACNALLLKVNQIGSVTENNEVVKCLNKLVGV</sequence>
<dbReference type="GO" id="GO:0000287">
    <property type="term" value="F:magnesium ion binding"/>
    <property type="evidence" value="ECO:0007669"/>
    <property type="project" value="InterPro"/>
</dbReference>
<dbReference type="Gramene" id="OE9A092373T1">
    <property type="protein sequence ID" value="OE9A092373C1"/>
    <property type="gene ID" value="OE9A092373"/>
</dbReference>
<dbReference type="SUPFAM" id="SSF51604">
    <property type="entry name" value="Enolase C-terminal domain-like"/>
    <property type="match status" value="1"/>
</dbReference>
<feature type="domain" description="Enolase C-terminal TIM barrel" evidence="6">
    <location>
        <begin position="4"/>
        <end position="110"/>
    </location>
</feature>
<dbReference type="OrthoDB" id="1739814at2759"/>
<dbReference type="InterPro" id="IPR000941">
    <property type="entry name" value="Enolase"/>
</dbReference>
<dbReference type="AlphaFoldDB" id="A0A8S0QAN7"/>
<evidence type="ECO:0000256" key="3">
    <source>
        <dbReference type="ARBA" id="ARBA00012058"/>
    </source>
</evidence>
<evidence type="ECO:0000259" key="6">
    <source>
        <dbReference type="SMART" id="SM01192"/>
    </source>
</evidence>
<keyword evidence="5" id="KW-0456">Lyase</keyword>
<comment type="similarity">
    <text evidence="2">Belongs to the enolase family.</text>
</comment>
<accession>A0A8S0QAN7</accession>
<evidence type="ECO:0000256" key="4">
    <source>
        <dbReference type="ARBA" id="ARBA00023152"/>
    </source>
</evidence>
<evidence type="ECO:0000256" key="1">
    <source>
        <dbReference type="ARBA" id="ARBA00005031"/>
    </source>
</evidence>
<name>A0A8S0QAN7_OLEEU</name>
<dbReference type="Gene3D" id="3.20.20.120">
    <property type="entry name" value="Enolase-like C-terminal domain"/>
    <property type="match status" value="1"/>
</dbReference>